<evidence type="ECO:0000313" key="4">
    <source>
        <dbReference type="EMBL" id="MCY9693181.1"/>
    </source>
</evidence>
<organism evidence="4 5">
    <name type="scientific">Paenibacillus alginolyticus</name>
    <dbReference type="NCBI Taxonomy" id="59839"/>
    <lineage>
        <taxon>Bacteria</taxon>
        <taxon>Bacillati</taxon>
        <taxon>Bacillota</taxon>
        <taxon>Bacilli</taxon>
        <taxon>Bacillales</taxon>
        <taxon>Paenibacillaceae</taxon>
        <taxon>Paenibacillus</taxon>
    </lineage>
</organism>
<dbReference type="PROSITE" id="PS51257">
    <property type="entry name" value="PROKAR_LIPOPROTEIN"/>
    <property type="match status" value="1"/>
</dbReference>
<dbReference type="PANTHER" id="PTHR43649:SF17">
    <property type="entry name" value="ABC TRANSPORTER SOLUTE BINDING PROTEIN-SUGAR TRANSPORT"/>
    <property type="match status" value="1"/>
</dbReference>
<protein>
    <submittedName>
        <fullName evidence="4">Extracellular solute-binding protein</fullName>
    </submittedName>
</protein>
<evidence type="ECO:0000259" key="3">
    <source>
        <dbReference type="Pfam" id="PF12010"/>
    </source>
</evidence>
<feature type="chain" id="PRO_5045525291" evidence="2">
    <location>
        <begin position="31"/>
        <end position="515"/>
    </location>
</feature>
<sequence length="515" mass="56733">MMKSKRFMGSIFATVLVSSLLVGCSTSNNANTPSDSPKKSEAQGATSTGTTVPGEEVTLNILFPGDPPKDLEAVNAAIAKKLKADGLNMKLNYTFVPWETYTNKQSLVVAAGENYDLTWTHISNLSQGVSKNVLMPLDDLLQSSGPGLLKDISDFVWKAVKVDGKTYAIPRVVPVAQSNDTFQIRGDLRKKYGLPEIKSSADFEKYLEAVKTNDPTITPLAGGAGGLVREIAPSYFANGDFTGSFFYIDVNETPLKVKNLYASKAYEQYVNKTREWYKKGYLPSDPNMFKDVNGDFAKGRMAAMPSNILRPTEVIDALKTNLPNAELEFVQFASDKPKYIYTSADNLLSVLSTSKHPKEAVAFVNWIHSSQENYDLFSLGVKDVNFKANGNSASYEGISPDKQYFPISWAWTDLRYNKFSKFITPAQLDVIKTWDNGAVQTPLIGFSINTEPVKAELAKVSAIASEYSTQGPLMNGIVDFSSVKDKFLSRLNDAGIDKILAEYQKQLDAFLAQQK</sequence>
<accession>A0ABT4GAG5</accession>
<evidence type="ECO:0000256" key="2">
    <source>
        <dbReference type="SAM" id="SignalP"/>
    </source>
</evidence>
<dbReference type="Pfam" id="PF01547">
    <property type="entry name" value="SBP_bac_1"/>
    <property type="match status" value="1"/>
</dbReference>
<evidence type="ECO:0000313" key="5">
    <source>
        <dbReference type="Proteomes" id="UP001527099"/>
    </source>
</evidence>
<comment type="caution">
    <text evidence="4">The sequence shown here is derived from an EMBL/GenBank/DDBJ whole genome shotgun (WGS) entry which is preliminary data.</text>
</comment>
<feature type="domain" description="DUF3502" evidence="3">
    <location>
        <begin position="442"/>
        <end position="512"/>
    </location>
</feature>
<evidence type="ECO:0000256" key="1">
    <source>
        <dbReference type="SAM" id="MobiDB-lite"/>
    </source>
</evidence>
<dbReference type="Gene3D" id="3.40.190.10">
    <property type="entry name" value="Periplasmic binding protein-like II"/>
    <property type="match status" value="2"/>
</dbReference>
<dbReference type="Pfam" id="PF12010">
    <property type="entry name" value="DUF3502"/>
    <property type="match status" value="1"/>
</dbReference>
<dbReference type="Proteomes" id="UP001527099">
    <property type="component" value="Unassembled WGS sequence"/>
</dbReference>
<dbReference type="RefSeq" id="WP_268614675.1">
    <property type="nucleotide sequence ID" value="NZ_JAMDMX010000028.1"/>
</dbReference>
<keyword evidence="2" id="KW-0732">Signal</keyword>
<dbReference type="PANTHER" id="PTHR43649">
    <property type="entry name" value="ARABINOSE-BINDING PROTEIN-RELATED"/>
    <property type="match status" value="1"/>
</dbReference>
<reference evidence="4 5" key="1">
    <citation type="submission" date="2022-05" db="EMBL/GenBank/DDBJ databases">
        <title>Genome Sequencing of Bee-Associated Microbes.</title>
        <authorList>
            <person name="Dunlap C."/>
        </authorList>
    </citation>
    <scope>NUCLEOTIDE SEQUENCE [LARGE SCALE GENOMIC DNA]</scope>
    <source>
        <strain evidence="4 5">NRRL B-14421</strain>
    </source>
</reference>
<dbReference type="InterPro" id="IPR006059">
    <property type="entry name" value="SBP"/>
</dbReference>
<dbReference type="EMBL" id="JAMDMX010000028">
    <property type="protein sequence ID" value="MCY9693181.1"/>
    <property type="molecule type" value="Genomic_DNA"/>
</dbReference>
<dbReference type="InterPro" id="IPR050490">
    <property type="entry name" value="Bact_solute-bd_prot1"/>
</dbReference>
<feature type="signal peptide" evidence="2">
    <location>
        <begin position="1"/>
        <end position="30"/>
    </location>
</feature>
<feature type="region of interest" description="Disordered" evidence="1">
    <location>
        <begin position="28"/>
        <end position="52"/>
    </location>
</feature>
<name>A0ABT4GAG5_9BACL</name>
<proteinExistence type="predicted"/>
<dbReference type="InterPro" id="IPR022627">
    <property type="entry name" value="DUF3502"/>
</dbReference>
<keyword evidence="5" id="KW-1185">Reference proteome</keyword>
<dbReference type="SUPFAM" id="SSF53850">
    <property type="entry name" value="Periplasmic binding protein-like II"/>
    <property type="match status" value="1"/>
</dbReference>
<gene>
    <name evidence="4" type="ORF">M5X19_09790</name>
</gene>